<dbReference type="InterPro" id="IPR000225">
    <property type="entry name" value="Armadillo"/>
</dbReference>
<organism evidence="3 4">
    <name type="scientific">Cylicocyclus nassatus</name>
    <name type="common">Nematode worm</name>
    <dbReference type="NCBI Taxonomy" id="53992"/>
    <lineage>
        <taxon>Eukaryota</taxon>
        <taxon>Metazoa</taxon>
        <taxon>Ecdysozoa</taxon>
        <taxon>Nematoda</taxon>
        <taxon>Chromadorea</taxon>
        <taxon>Rhabditida</taxon>
        <taxon>Rhabditina</taxon>
        <taxon>Rhabditomorpha</taxon>
        <taxon>Strongyloidea</taxon>
        <taxon>Strongylidae</taxon>
        <taxon>Cylicocyclus</taxon>
    </lineage>
</organism>
<dbReference type="Gene3D" id="1.25.10.10">
    <property type="entry name" value="Leucine-rich Repeat Variant"/>
    <property type="match status" value="1"/>
</dbReference>
<feature type="repeat" description="ARM" evidence="2">
    <location>
        <begin position="263"/>
        <end position="303"/>
    </location>
</feature>
<dbReference type="Pfam" id="PF00514">
    <property type="entry name" value="Arm"/>
    <property type="match status" value="1"/>
</dbReference>
<feature type="repeat" description="ARM" evidence="2">
    <location>
        <begin position="587"/>
        <end position="614"/>
    </location>
</feature>
<sequence>MRGDVLIANQFQSMNLTGANGSDYINDLYRAYQDAENMYTETRSSRIRAAMFPESEAGTSSGVSHRSTIVEQMSVPARLLKTAVLDLLSFEGTSDISVLPVPDLIDLMSDRDEAVVARAVQRVYLLSKEDRSIASYPGLIDALIKASKGDNINVKRDAVGALSHISEHPQGRMQIFRSGGLAELIRMLYCPVETVVQYAVTTLRNLLMHVDTVKAQARVLGAIEGLAPLLLRSNWKFLALVADSLYFLLLDDPQSKIVFLSLGGPQTLVHILNNYTQYPKLMYTVIRCIRSLSVCQQNKAALISLGCLPALYKELCATNDDRVMLAILVAMRNLSDAATNEDNLAPLVIRLLEIVRVADAAQTSCACGILSNLTCNNVRNKQTLCSNHGVESLVEAINRFPEVEEATEPALCALRHCTARHSFAEQAQQDLRLCHSFPMLLQLLATLRAPVIKAALGVIRNSALLRANLVELTQEVTERGESVVSLTVDILGRAAATIREDPAAESDGVPIWGVVEGAVSALHQLASHPSVAAQLCDDPTFIALIVEFLSRNDVSGAEDELLERELLGLLYQLSKTPEGARTVEEAGVTPTLVEAMRSEHKSVATYASGVLKNLENDKPAPYRQDLDAELSSGWQRDGLEPELFGEMYPVHVMEVEKRKDVRIEGRTVHAMAVHEKMGKLVVTRKNGANSSDDVIEQYNILCGWLAVHEKVICPDNGGIESVCFVGDRIVCSHLNGSVSIADPHSDFMKRVQVCPSPLWSSCALDATHIASVSHSASLFTIDLSDYTVSPPLSLGVDQRLFSICSQKDVIAIGAMDSLFIVKNNAISLKMVVARKEKRLPTIVWATCFFNDTIVASGDSRGVISFWNFHNGALLASLETHQSDILCLVMCDDRIHAAGVDPRIISVRRISGNDFRIVQKRNGPVRDVRAMACFDDKIYAAGEDHAIYVAKDGCQVLLSQWNKLLTFGGSFVMSRGHCFVDLWTNGVDEQSNTKGSFIIKKQPVYLARIYCSEKKPLVANDLSEDGKFLAISTNESTIVYQMNMKGEKKMSLQKKLTTKPASALRIIGESLLFTTGDFDLWVVAFTDEEPQPILQQSGCGGVSQLVVSNCGKFAAIITTRSQVFVVDLKLKESRLLRITLPIDITFTGESLFVLCSTAGFGEPSSSMKVLHEFPKSGGPSRRSASTVDLFGAPGYRAVSINSGPNGQVIVVAGDGQWVLIDKTRTSVQGPIAPPSRRPNECVPTTIHFRSKTRVCTCRLQASEPTTAPFKLKKFGQQ</sequence>
<feature type="repeat" description="ARM" evidence="2">
    <location>
        <begin position="138"/>
        <end position="180"/>
    </location>
</feature>
<keyword evidence="4" id="KW-1185">Reference proteome</keyword>
<proteinExistence type="predicted"/>
<dbReference type="InterPro" id="IPR016024">
    <property type="entry name" value="ARM-type_fold"/>
</dbReference>
<protein>
    <submittedName>
        <fullName evidence="3">Uncharacterized protein</fullName>
    </submittedName>
</protein>
<dbReference type="GO" id="GO:0045296">
    <property type="term" value="F:cadherin binding"/>
    <property type="evidence" value="ECO:0007669"/>
    <property type="project" value="InterPro"/>
</dbReference>
<dbReference type="SMART" id="SM00185">
    <property type="entry name" value="ARM"/>
    <property type="match status" value="9"/>
</dbReference>
<evidence type="ECO:0000256" key="2">
    <source>
        <dbReference type="PROSITE-ProRule" id="PRU00259"/>
    </source>
</evidence>
<feature type="repeat" description="ARM" evidence="2">
    <location>
        <begin position="179"/>
        <end position="206"/>
    </location>
</feature>
<dbReference type="Gene3D" id="2.130.10.10">
    <property type="entry name" value="YVTN repeat-like/Quinoprotein amine dehydrogenase"/>
    <property type="match status" value="1"/>
</dbReference>
<dbReference type="InterPro" id="IPR013284">
    <property type="entry name" value="Beta-catenin"/>
</dbReference>
<dbReference type="SUPFAM" id="SSF50978">
    <property type="entry name" value="WD40 repeat-like"/>
    <property type="match status" value="1"/>
</dbReference>
<reference evidence="3" key="1">
    <citation type="submission" date="2023-07" db="EMBL/GenBank/DDBJ databases">
        <authorList>
            <consortium name="CYATHOMIX"/>
        </authorList>
    </citation>
    <scope>NUCLEOTIDE SEQUENCE</scope>
    <source>
        <strain evidence="3">N/A</strain>
    </source>
</reference>
<comment type="caution">
    <text evidence="3">The sequence shown here is derived from an EMBL/GenBank/DDBJ whole genome shotgun (WGS) entry which is preliminary data.</text>
</comment>
<dbReference type="PRINTS" id="PR01869">
    <property type="entry name" value="BCATNINFAMLY"/>
</dbReference>
<gene>
    <name evidence="3" type="ORF">CYNAS_LOCUS6667</name>
</gene>
<dbReference type="SUPFAM" id="SSF101908">
    <property type="entry name" value="Putative isomerase YbhE"/>
    <property type="match status" value="1"/>
</dbReference>
<dbReference type="AlphaFoldDB" id="A0AA36GM92"/>
<dbReference type="PROSITE" id="PS50176">
    <property type="entry name" value="ARM_REPEAT"/>
    <property type="match status" value="4"/>
</dbReference>
<dbReference type="PANTHER" id="PTHR45976">
    <property type="entry name" value="ARMADILLO SEGMENT POLARITY PROTEIN"/>
    <property type="match status" value="1"/>
</dbReference>
<dbReference type="SUPFAM" id="SSF48371">
    <property type="entry name" value="ARM repeat"/>
    <property type="match status" value="2"/>
</dbReference>
<evidence type="ECO:0000313" key="3">
    <source>
        <dbReference type="EMBL" id="CAJ0594684.1"/>
    </source>
</evidence>
<dbReference type="InterPro" id="IPR015943">
    <property type="entry name" value="WD40/YVTN_repeat-like_dom_sf"/>
</dbReference>
<name>A0AA36GM92_CYLNA</name>
<accession>A0AA36GM92</accession>
<dbReference type="GO" id="GO:0007155">
    <property type="term" value="P:cell adhesion"/>
    <property type="evidence" value="ECO:0007669"/>
    <property type="project" value="InterPro"/>
</dbReference>
<dbReference type="Proteomes" id="UP001176961">
    <property type="component" value="Unassembled WGS sequence"/>
</dbReference>
<dbReference type="InterPro" id="IPR036322">
    <property type="entry name" value="WD40_repeat_dom_sf"/>
</dbReference>
<dbReference type="InterPro" id="IPR011989">
    <property type="entry name" value="ARM-like"/>
</dbReference>
<keyword evidence="1" id="KW-0217">Developmental protein</keyword>
<dbReference type="EMBL" id="CATQJL010000112">
    <property type="protein sequence ID" value="CAJ0594684.1"/>
    <property type="molecule type" value="Genomic_DNA"/>
</dbReference>
<evidence type="ECO:0000313" key="4">
    <source>
        <dbReference type="Proteomes" id="UP001176961"/>
    </source>
</evidence>
<dbReference type="CDD" id="cd21719">
    <property type="entry name" value="CTNNAbd_CTNNB1-like"/>
    <property type="match status" value="1"/>
</dbReference>
<evidence type="ECO:0000256" key="1">
    <source>
        <dbReference type="ARBA" id="ARBA00022473"/>
    </source>
</evidence>